<evidence type="ECO:0000259" key="14">
    <source>
        <dbReference type="Pfam" id="PF22614"/>
    </source>
</evidence>
<evidence type="ECO:0000256" key="7">
    <source>
        <dbReference type="ARBA" id="ARBA00022989"/>
    </source>
</evidence>
<evidence type="ECO:0000256" key="3">
    <source>
        <dbReference type="ARBA" id="ARBA00022538"/>
    </source>
</evidence>
<evidence type="ECO:0000313" key="16">
    <source>
        <dbReference type="Proteomes" id="UP001150925"/>
    </source>
</evidence>
<comment type="subcellular location">
    <subcellularLocation>
        <location evidence="1">Membrane</location>
        <topology evidence="1">Multi-pass membrane protein</topology>
    </subcellularLocation>
</comment>
<dbReference type="OrthoDB" id="5655012at2759"/>
<dbReference type="Gene3D" id="3.40.50.720">
    <property type="entry name" value="NAD(P)-binding Rossmann-like Domain"/>
    <property type="match status" value="1"/>
</dbReference>
<dbReference type="GO" id="GO:0005886">
    <property type="term" value="C:plasma membrane"/>
    <property type="evidence" value="ECO:0007669"/>
    <property type="project" value="TreeGrafter"/>
</dbReference>
<keyword evidence="3" id="KW-0633">Potassium transport</keyword>
<gene>
    <name evidence="15" type="ORF">IWQ62_005198</name>
</gene>
<evidence type="ECO:0000256" key="11">
    <source>
        <dbReference type="SAM" id="Coils"/>
    </source>
</evidence>
<keyword evidence="6" id="KW-0630">Potassium</keyword>
<dbReference type="PANTHER" id="PTHR10027">
    <property type="entry name" value="CALCIUM-ACTIVATED POTASSIUM CHANNEL ALPHA CHAIN"/>
    <property type="match status" value="1"/>
</dbReference>
<evidence type="ECO:0000313" key="15">
    <source>
        <dbReference type="EMBL" id="KAJ1956937.1"/>
    </source>
</evidence>
<feature type="domain" description="RCK N-terminal" evidence="14">
    <location>
        <begin position="526"/>
        <end position="608"/>
    </location>
</feature>
<evidence type="ECO:0000256" key="8">
    <source>
        <dbReference type="ARBA" id="ARBA00023065"/>
    </source>
</evidence>
<keyword evidence="16" id="KW-1185">Reference proteome</keyword>
<evidence type="ECO:0000256" key="12">
    <source>
        <dbReference type="SAM" id="MobiDB-lite"/>
    </source>
</evidence>
<dbReference type="AlphaFoldDB" id="A0A9W8E197"/>
<feature type="transmembrane region" description="Helical" evidence="13">
    <location>
        <begin position="82"/>
        <end position="99"/>
    </location>
</feature>
<feature type="transmembrane region" description="Helical" evidence="13">
    <location>
        <begin position="20"/>
        <end position="45"/>
    </location>
</feature>
<evidence type="ECO:0000256" key="1">
    <source>
        <dbReference type="ARBA" id="ARBA00004141"/>
    </source>
</evidence>
<feature type="region of interest" description="Disordered" evidence="12">
    <location>
        <begin position="453"/>
        <end position="472"/>
    </location>
</feature>
<keyword evidence="8" id="KW-0406">Ion transport</keyword>
<dbReference type="Pfam" id="PF22614">
    <property type="entry name" value="Slo-like_RCK"/>
    <property type="match status" value="1"/>
</dbReference>
<evidence type="ECO:0000256" key="9">
    <source>
        <dbReference type="ARBA" id="ARBA00023136"/>
    </source>
</evidence>
<evidence type="ECO:0000256" key="10">
    <source>
        <dbReference type="ARBA" id="ARBA00023303"/>
    </source>
</evidence>
<evidence type="ECO:0000256" key="5">
    <source>
        <dbReference type="ARBA" id="ARBA00022826"/>
    </source>
</evidence>
<keyword evidence="11" id="KW-0175">Coiled coil</keyword>
<feature type="non-terminal residue" evidence="15">
    <location>
        <position position="655"/>
    </location>
</feature>
<proteinExistence type="predicted"/>
<sequence length="655" mass="75108">MLARYQYRNPEYGPFAMQLINTAVSLICHWLAVSTLLHVLVYNIYPSKPKEFNFFDTMYYICLCLINGPSNELIFDSTVARLVVISLILALFLTLPGEFSKVSQAYKTLRDKRDKLELLVHQQMRNECEFQCIITGHLTLNSVMGFLIMPEGGYTDYSSVKPSMLLLNNKPLQPELEVFLKRQPWATRVRFYQYEELNDHVLEQLRQLACIVYTLADYNASLKDTVENIQRLDEQNIQLCRRFQQWSPLSYRPDRYICMQVVLHESLVLARKVCPETETVCLDDVFTSFFVHNTAAFGFSTLVMLYGTPLRYSLMVKIHNTMMSIASKDPDYWESSTGQAISLFSLNRGEFLYWKFRDSKLEIYEVDLRKWTQPPGTICLGAKFRLDGASKTITLSPELPLVLNRGSPTVRLPEIYFPHFVLNPVLRELPKNRVPIVLSSHIKSCDSYVNLPPMTKNNSTDSDTTERGSDNVNTRITSNLETTPKLHTAVKISKPPSLEHLDNIPRYAGTGYVDDEMDAISPLACKGHLVICDYLCQISRQVLPFIRQARVAHNQPQLQVVLITDFPLNKAIRKRLKVLGHLYIVHGIPHHLNNLQRANVVQAKAVVAFHWVDDIQPEIPATLDALCLQLRALDPRVPLVRFTSSAILRRRKEAI</sequence>
<feature type="transmembrane region" description="Helical" evidence="13">
    <location>
        <begin position="57"/>
        <end position="75"/>
    </location>
</feature>
<keyword evidence="10" id="KW-0407">Ion channel</keyword>
<accession>A0A9W8E197</accession>
<dbReference type="Proteomes" id="UP001150925">
    <property type="component" value="Unassembled WGS sequence"/>
</dbReference>
<organism evidence="15 16">
    <name type="scientific">Dispira parvispora</name>
    <dbReference type="NCBI Taxonomy" id="1520584"/>
    <lineage>
        <taxon>Eukaryota</taxon>
        <taxon>Fungi</taxon>
        <taxon>Fungi incertae sedis</taxon>
        <taxon>Zoopagomycota</taxon>
        <taxon>Kickxellomycotina</taxon>
        <taxon>Dimargaritomycetes</taxon>
        <taxon>Dimargaritales</taxon>
        <taxon>Dimargaritaceae</taxon>
        <taxon>Dispira</taxon>
    </lineage>
</organism>
<dbReference type="PANTHER" id="PTHR10027:SF10">
    <property type="entry name" value="SLOWPOKE 2, ISOFORM D"/>
    <property type="match status" value="1"/>
</dbReference>
<dbReference type="EMBL" id="JANBPY010002033">
    <property type="protein sequence ID" value="KAJ1956937.1"/>
    <property type="molecule type" value="Genomic_DNA"/>
</dbReference>
<reference evidence="15" key="1">
    <citation type="submission" date="2022-07" db="EMBL/GenBank/DDBJ databases">
        <title>Phylogenomic reconstructions and comparative analyses of Kickxellomycotina fungi.</title>
        <authorList>
            <person name="Reynolds N.K."/>
            <person name="Stajich J.E."/>
            <person name="Barry K."/>
            <person name="Grigoriev I.V."/>
            <person name="Crous P."/>
            <person name="Smith M.E."/>
        </authorList>
    </citation>
    <scope>NUCLEOTIDE SEQUENCE</scope>
    <source>
        <strain evidence="15">RSA 1196</strain>
    </source>
</reference>
<feature type="coiled-coil region" evidence="11">
    <location>
        <begin position="215"/>
        <end position="242"/>
    </location>
</feature>
<dbReference type="GO" id="GO:0015271">
    <property type="term" value="F:outward rectifier potassium channel activity"/>
    <property type="evidence" value="ECO:0007669"/>
    <property type="project" value="TreeGrafter"/>
</dbReference>
<dbReference type="GO" id="GO:0005228">
    <property type="term" value="F:intracellular sodium-activated potassium channel activity"/>
    <property type="evidence" value="ECO:0007669"/>
    <property type="project" value="TreeGrafter"/>
</dbReference>
<dbReference type="InterPro" id="IPR047871">
    <property type="entry name" value="K_chnl_Slo-like"/>
</dbReference>
<protein>
    <recommendedName>
        <fullName evidence="14">RCK N-terminal domain-containing protein</fullName>
    </recommendedName>
</protein>
<keyword evidence="7 13" id="KW-1133">Transmembrane helix</keyword>
<comment type="caution">
    <text evidence="15">The sequence shown here is derived from an EMBL/GenBank/DDBJ whole genome shotgun (WGS) entry which is preliminary data.</text>
</comment>
<keyword evidence="5" id="KW-0631">Potassium channel</keyword>
<keyword evidence="9 13" id="KW-0472">Membrane</keyword>
<evidence type="ECO:0000256" key="4">
    <source>
        <dbReference type="ARBA" id="ARBA00022692"/>
    </source>
</evidence>
<keyword evidence="4 13" id="KW-0812">Transmembrane</keyword>
<evidence type="ECO:0000256" key="6">
    <source>
        <dbReference type="ARBA" id="ARBA00022958"/>
    </source>
</evidence>
<evidence type="ECO:0000256" key="2">
    <source>
        <dbReference type="ARBA" id="ARBA00022448"/>
    </source>
</evidence>
<keyword evidence="2" id="KW-0813">Transport</keyword>
<evidence type="ECO:0000256" key="13">
    <source>
        <dbReference type="SAM" id="Phobius"/>
    </source>
</evidence>
<name>A0A9W8E197_9FUNG</name>
<dbReference type="InterPro" id="IPR003148">
    <property type="entry name" value="RCK_N"/>
</dbReference>